<evidence type="ECO:0000256" key="2">
    <source>
        <dbReference type="ARBA" id="ARBA00022614"/>
    </source>
</evidence>
<evidence type="ECO:0000256" key="5">
    <source>
        <dbReference type="ARBA" id="ARBA00022821"/>
    </source>
</evidence>
<protein>
    <submittedName>
        <fullName evidence="11">Disease resistance protein (CC-NBS-LRR class) family</fullName>
    </submittedName>
</protein>
<evidence type="ECO:0000256" key="3">
    <source>
        <dbReference type="ARBA" id="ARBA00022737"/>
    </source>
</evidence>
<dbReference type="PANTHER" id="PTHR23155">
    <property type="entry name" value="DISEASE RESISTANCE PROTEIN RP"/>
    <property type="match status" value="1"/>
</dbReference>
<dbReference type="FunFam" id="1.10.10.10:FF:000322">
    <property type="entry name" value="Probable disease resistance protein At1g63360"/>
    <property type="match status" value="1"/>
</dbReference>
<evidence type="ECO:0000313" key="11">
    <source>
        <dbReference type="EMBL" id="KAJ4768617.1"/>
    </source>
</evidence>
<evidence type="ECO:0000259" key="9">
    <source>
        <dbReference type="Pfam" id="PF23559"/>
    </source>
</evidence>
<sequence>MVFVSQFLALCFMKTILFLVLLFLLPQLLVCIFIRYGKQHLLMNGYTMVALMRIQTAPSFFSTWLVLWPLFLKDADRKRIVDERQRHWVKEVRDLAYSIEDVIDTFLIEVPEYKPGKKEAVKRWFTKTRKLPAVLRIGDEMNKIEARIQEIEASRVRYGITNIGESIEGEIRRPMRQIVLPDIDETGIVGFEADIHRIVSLLLHKETTRRAVVSIVGTGGLGKTTLARKVYNSEAVKRQFHVRIWVVISQKYELIDILRNMAKQLEIQPPKDLSEHELTKLHQFLTGKRYLLVLDDIWENNNPWTEIQEIFPNSNNGSRILMTSRFSDIAEKADPKSRPYKLQFLTPKASLELFLKKAFPNHNVNEEYPDELYNIAKQFAERCGGLPLALIVLGGLLSKKAMNYGAWNRVMKTMGWSTDGKECIAILSTSFEDLPFALKSCFMYFAMFPEDEKINSGCLTRMWIAEGFIPQEENRTLEDTADNFLEDLAQRNMIQVSRNSTGSIGDCHIHDLLHGLAIQKAKDENFLMVCSKIDHEMQNCNHMRRLAIHDSLWNCEDEKTEELYGKSSVASATPNLRSLFSCRKIPKVLQLMHLKVLSNTGSLTSSEFDHLVNYRRLNQLRYVQLKLLVQCRKDIQNFEKFIAGLRFLQTIDIRASDLSGCSLPDCVWHIKTLRHVLLPRIKASAYGPPPSVDLINLQTLAGVISRETWGTEGLPKLPNLKALDIRTSNGFQWNTIVALLGTLEHLLSLGINGDDASLNIIDMKGFPFYHHLQELWLSSNTKKIALDHGMFPIHLTTLVLELQFQQDPMPVLEKLQHLRLLCLRFCNGQQLCCSTGGFGQLEKLMIDNLCELEELKIEKGAMPMLKTFSVYQCPLLHVPPGLRHLTLLEELKWAGPMNETVDDELRTICKMFLPFLSCP</sequence>
<dbReference type="GO" id="GO:0043531">
    <property type="term" value="F:ADP binding"/>
    <property type="evidence" value="ECO:0007669"/>
    <property type="project" value="InterPro"/>
</dbReference>
<dbReference type="EMBL" id="JAMFTS010000004">
    <property type="protein sequence ID" value="KAJ4768617.1"/>
    <property type="molecule type" value="Genomic_DNA"/>
</dbReference>
<keyword evidence="6" id="KW-0472">Membrane</keyword>
<dbReference type="Gene3D" id="1.20.5.4130">
    <property type="match status" value="1"/>
</dbReference>
<dbReference type="Pfam" id="PF23598">
    <property type="entry name" value="LRR_14"/>
    <property type="match status" value="1"/>
</dbReference>
<dbReference type="Pfam" id="PF00931">
    <property type="entry name" value="NB-ARC"/>
    <property type="match status" value="1"/>
</dbReference>
<evidence type="ECO:0000256" key="1">
    <source>
        <dbReference type="ARBA" id="ARBA00008894"/>
    </source>
</evidence>
<feature type="transmembrane region" description="Helical" evidence="6">
    <location>
        <begin position="46"/>
        <end position="71"/>
    </location>
</feature>
<evidence type="ECO:0000259" key="10">
    <source>
        <dbReference type="Pfam" id="PF23598"/>
    </source>
</evidence>
<dbReference type="FunFam" id="3.40.50.300:FF:001091">
    <property type="entry name" value="Probable disease resistance protein At1g61300"/>
    <property type="match status" value="1"/>
</dbReference>
<dbReference type="PRINTS" id="PR00364">
    <property type="entry name" value="DISEASERSIST"/>
</dbReference>
<dbReference type="SUPFAM" id="SSF52540">
    <property type="entry name" value="P-loop containing nucleoside triphosphate hydrolases"/>
    <property type="match status" value="1"/>
</dbReference>
<keyword evidence="5" id="KW-0611">Plant defense</keyword>
<keyword evidence="2" id="KW-0433">Leucine-rich repeat</keyword>
<dbReference type="GO" id="GO:0002758">
    <property type="term" value="P:innate immune response-activating signaling pathway"/>
    <property type="evidence" value="ECO:0007669"/>
    <property type="project" value="UniProtKB-ARBA"/>
</dbReference>
<dbReference type="AlphaFoldDB" id="A0AAV8DQW9"/>
<gene>
    <name evidence="11" type="ORF">LUZ62_078992</name>
</gene>
<dbReference type="InterPro" id="IPR041118">
    <property type="entry name" value="Rx_N"/>
</dbReference>
<dbReference type="Pfam" id="PF23559">
    <property type="entry name" value="WHD_DRP"/>
    <property type="match status" value="1"/>
</dbReference>
<dbReference type="InterPro" id="IPR042197">
    <property type="entry name" value="Apaf_helical"/>
</dbReference>
<dbReference type="Pfam" id="PF18052">
    <property type="entry name" value="Rx_N"/>
    <property type="match status" value="1"/>
</dbReference>
<dbReference type="InterPro" id="IPR002182">
    <property type="entry name" value="NB-ARC"/>
</dbReference>
<name>A0AAV8DQW9_9POAL</name>
<dbReference type="Gene3D" id="3.80.10.10">
    <property type="entry name" value="Ribonuclease Inhibitor"/>
    <property type="match status" value="1"/>
</dbReference>
<dbReference type="InterPro" id="IPR055414">
    <property type="entry name" value="LRR_R13L4/SHOC2-like"/>
</dbReference>
<keyword evidence="3" id="KW-0677">Repeat</keyword>
<evidence type="ECO:0000259" key="7">
    <source>
        <dbReference type="Pfam" id="PF00931"/>
    </source>
</evidence>
<dbReference type="InterPro" id="IPR044974">
    <property type="entry name" value="Disease_R_plants"/>
</dbReference>
<keyword evidence="4" id="KW-0547">Nucleotide-binding</keyword>
<dbReference type="Gene3D" id="1.10.8.430">
    <property type="entry name" value="Helical domain of apoptotic protease-activating factors"/>
    <property type="match status" value="1"/>
</dbReference>
<reference evidence="11" key="1">
    <citation type="submission" date="2022-08" db="EMBL/GenBank/DDBJ databases">
        <authorList>
            <person name="Marques A."/>
        </authorList>
    </citation>
    <scope>NUCLEOTIDE SEQUENCE</scope>
    <source>
        <strain evidence="11">RhyPub2mFocal</strain>
        <tissue evidence="11">Leaves</tissue>
    </source>
</reference>
<dbReference type="InterPro" id="IPR036388">
    <property type="entry name" value="WH-like_DNA-bd_sf"/>
</dbReference>
<dbReference type="InterPro" id="IPR038005">
    <property type="entry name" value="RX-like_CC"/>
</dbReference>
<dbReference type="Proteomes" id="UP001140206">
    <property type="component" value="Chromosome 4"/>
</dbReference>
<accession>A0AAV8DQW9</accession>
<dbReference type="CDD" id="cd14798">
    <property type="entry name" value="RX-CC_like"/>
    <property type="match status" value="1"/>
</dbReference>
<feature type="domain" description="Disease resistance N-terminal" evidence="8">
    <location>
        <begin position="71"/>
        <end position="114"/>
    </location>
</feature>
<keyword evidence="12" id="KW-1185">Reference proteome</keyword>
<dbReference type="Gene3D" id="3.40.50.300">
    <property type="entry name" value="P-loop containing nucleotide triphosphate hydrolases"/>
    <property type="match status" value="1"/>
</dbReference>
<feature type="domain" description="Disease resistance R13L4/SHOC-2-like LRR" evidence="10">
    <location>
        <begin position="582"/>
        <end position="901"/>
    </location>
</feature>
<dbReference type="InterPro" id="IPR027417">
    <property type="entry name" value="P-loop_NTPase"/>
</dbReference>
<dbReference type="PANTHER" id="PTHR23155:SF1185">
    <property type="entry name" value="DISEASE RESISTANCE RPP8-LIKE PROTEIN 3-RELATED"/>
    <property type="match status" value="1"/>
</dbReference>
<organism evidence="11 12">
    <name type="scientific">Rhynchospora pubera</name>
    <dbReference type="NCBI Taxonomy" id="906938"/>
    <lineage>
        <taxon>Eukaryota</taxon>
        <taxon>Viridiplantae</taxon>
        <taxon>Streptophyta</taxon>
        <taxon>Embryophyta</taxon>
        <taxon>Tracheophyta</taxon>
        <taxon>Spermatophyta</taxon>
        <taxon>Magnoliopsida</taxon>
        <taxon>Liliopsida</taxon>
        <taxon>Poales</taxon>
        <taxon>Cyperaceae</taxon>
        <taxon>Cyperoideae</taxon>
        <taxon>Rhynchosporeae</taxon>
        <taxon>Rhynchospora</taxon>
    </lineage>
</organism>
<dbReference type="Gene3D" id="1.10.10.10">
    <property type="entry name" value="Winged helix-like DNA-binding domain superfamily/Winged helix DNA-binding domain"/>
    <property type="match status" value="1"/>
</dbReference>
<dbReference type="SUPFAM" id="SSF52058">
    <property type="entry name" value="L domain-like"/>
    <property type="match status" value="1"/>
</dbReference>
<dbReference type="InterPro" id="IPR058922">
    <property type="entry name" value="WHD_DRP"/>
</dbReference>
<evidence type="ECO:0000313" key="12">
    <source>
        <dbReference type="Proteomes" id="UP001140206"/>
    </source>
</evidence>
<dbReference type="GO" id="GO:0042742">
    <property type="term" value="P:defense response to bacterium"/>
    <property type="evidence" value="ECO:0007669"/>
    <property type="project" value="UniProtKB-ARBA"/>
</dbReference>
<feature type="transmembrane region" description="Helical" evidence="6">
    <location>
        <begin position="6"/>
        <end position="34"/>
    </location>
</feature>
<comment type="caution">
    <text evidence="11">The sequence shown here is derived from an EMBL/GenBank/DDBJ whole genome shotgun (WGS) entry which is preliminary data.</text>
</comment>
<dbReference type="InterPro" id="IPR032675">
    <property type="entry name" value="LRR_dom_sf"/>
</dbReference>
<keyword evidence="6" id="KW-0812">Transmembrane</keyword>
<feature type="domain" description="Disease resistance protein winged helix" evidence="9">
    <location>
        <begin position="447"/>
        <end position="517"/>
    </location>
</feature>
<proteinExistence type="inferred from homology"/>
<evidence type="ECO:0000259" key="8">
    <source>
        <dbReference type="Pfam" id="PF18052"/>
    </source>
</evidence>
<evidence type="ECO:0000256" key="6">
    <source>
        <dbReference type="SAM" id="Phobius"/>
    </source>
</evidence>
<evidence type="ECO:0000256" key="4">
    <source>
        <dbReference type="ARBA" id="ARBA00022741"/>
    </source>
</evidence>
<feature type="domain" description="NB-ARC" evidence="7">
    <location>
        <begin position="192"/>
        <end position="362"/>
    </location>
</feature>
<comment type="similarity">
    <text evidence="1">Belongs to the disease resistance NB-LRR family.</text>
</comment>
<dbReference type="GO" id="GO:0009626">
    <property type="term" value="P:plant-type hypersensitive response"/>
    <property type="evidence" value="ECO:0007669"/>
    <property type="project" value="UniProtKB-ARBA"/>
</dbReference>
<keyword evidence="6" id="KW-1133">Transmembrane helix</keyword>